<dbReference type="PANTHER" id="PTHR11306:SF0">
    <property type="entry name" value="PHOSPHATIDYLGLYCEROL_PHOSPHATIDYLINOSITOL TRANSFER PROTEIN"/>
    <property type="match status" value="1"/>
</dbReference>
<proteinExistence type="inferred from homology"/>
<dbReference type="EMBL" id="JANBPU010000001">
    <property type="protein sequence ID" value="KAJ1922225.1"/>
    <property type="molecule type" value="Genomic_DNA"/>
</dbReference>
<evidence type="ECO:0000256" key="7">
    <source>
        <dbReference type="ARBA" id="ARBA00023055"/>
    </source>
</evidence>
<evidence type="ECO:0000256" key="5">
    <source>
        <dbReference type="ARBA" id="ARBA00022448"/>
    </source>
</evidence>
<name>A0A9W8DXC3_9FUNG</name>
<evidence type="ECO:0000256" key="3">
    <source>
        <dbReference type="ARBA" id="ARBA00011245"/>
    </source>
</evidence>
<dbReference type="SMART" id="SM00737">
    <property type="entry name" value="ML"/>
    <property type="match status" value="1"/>
</dbReference>
<comment type="subunit">
    <text evidence="3">Monomer.</text>
</comment>
<evidence type="ECO:0000256" key="6">
    <source>
        <dbReference type="ARBA" id="ARBA00022729"/>
    </source>
</evidence>
<feature type="domain" description="MD-2-related lipid-recognition" evidence="9">
    <location>
        <begin position="72"/>
        <end position="190"/>
    </location>
</feature>
<dbReference type="GO" id="GO:0015918">
    <property type="term" value="P:sterol transport"/>
    <property type="evidence" value="ECO:0007669"/>
    <property type="project" value="InterPro"/>
</dbReference>
<dbReference type="InterPro" id="IPR014756">
    <property type="entry name" value="Ig_E-set"/>
</dbReference>
<dbReference type="InterPro" id="IPR039670">
    <property type="entry name" value="NPC2-like"/>
</dbReference>
<dbReference type="GO" id="GO:0032934">
    <property type="term" value="F:sterol binding"/>
    <property type="evidence" value="ECO:0007669"/>
    <property type="project" value="InterPro"/>
</dbReference>
<dbReference type="AlphaFoldDB" id="A0A9W8DXC3"/>
<comment type="caution">
    <text evidence="10">The sequence shown here is derived from an EMBL/GenBank/DDBJ whole genome shotgun (WGS) entry which is preliminary data.</text>
</comment>
<dbReference type="SUPFAM" id="SSF81296">
    <property type="entry name" value="E set domains"/>
    <property type="match status" value="1"/>
</dbReference>
<reference evidence="10" key="1">
    <citation type="submission" date="2022-07" db="EMBL/GenBank/DDBJ databases">
        <title>Phylogenomic reconstructions and comparative analyses of Kickxellomycotina fungi.</title>
        <authorList>
            <person name="Reynolds N.K."/>
            <person name="Stajich J.E."/>
            <person name="Barry K."/>
            <person name="Grigoriev I.V."/>
            <person name="Crous P."/>
            <person name="Smith M.E."/>
        </authorList>
    </citation>
    <scope>NUCLEOTIDE SEQUENCE</scope>
    <source>
        <strain evidence="10">NBRC 100468</strain>
    </source>
</reference>
<evidence type="ECO:0000256" key="2">
    <source>
        <dbReference type="ARBA" id="ARBA00006370"/>
    </source>
</evidence>
<protein>
    <recommendedName>
        <fullName evidence="4">Phosphatidylglycerol/phosphatidylinositol transfer protein</fullName>
    </recommendedName>
</protein>
<evidence type="ECO:0000313" key="11">
    <source>
        <dbReference type="Proteomes" id="UP001150538"/>
    </source>
</evidence>
<comment type="function">
    <text evidence="1">Catalyzes the intermembrane transfer of phosphatidylglycerol and phosphatidylinositol.</text>
</comment>
<evidence type="ECO:0000256" key="4">
    <source>
        <dbReference type="ARBA" id="ARBA00016056"/>
    </source>
</evidence>
<dbReference type="InterPro" id="IPR003172">
    <property type="entry name" value="ML_dom"/>
</dbReference>
<evidence type="ECO:0000313" key="10">
    <source>
        <dbReference type="EMBL" id="KAJ1922225.1"/>
    </source>
</evidence>
<dbReference type="Pfam" id="PF02221">
    <property type="entry name" value="E1_DerP2_DerF2"/>
    <property type="match status" value="1"/>
</dbReference>
<feature type="signal peptide" evidence="8">
    <location>
        <begin position="1"/>
        <end position="27"/>
    </location>
</feature>
<feature type="chain" id="PRO_5040893637" description="Phosphatidylglycerol/phosphatidylinositol transfer protein" evidence="8">
    <location>
        <begin position="28"/>
        <end position="192"/>
    </location>
</feature>
<sequence length="192" mass="21554">MYEFSLPSVPKATVLFIALLFCQWTLANPFAGFNYQQVGQTWRSWNAKLGLLSHAADDGDDGRPINDIITDFSDKDDLAKIKYIDIDPEQPKRGIQVKIDALAFIKEKIEGATAHIRVKYGILPIYSKTYDLCKELEMGLNKTCPVDAGDLTVHIEAQIPSFIFPGWYTLEATGQRTSDDKQIGKIVAHVKF</sequence>
<dbReference type="OrthoDB" id="6409159at2759"/>
<evidence type="ECO:0000259" key="9">
    <source>
        <dbReference type="SMART" id="SM00737"/>
    </source>
</evidence>
<evidence type="ECO:0000256" key="1">
    <source>
        <dbReference type="ARBA" id="ARBA00002053"/>
    </source>
</evidence>
<keyword evidence="7" id="KW-0445">Lipid transport</keyword>
<organism evidence="10 11">
    <name type="scientific">Mycoemilia scoparia</name>
    <dbReference type="NCBI Taxonomy" id="417184"/>
    <lineage>
        <taxon>Eukaryota</taxon>
        <taxon>Fungi</taxon>
        <taxon>Fungi incertae sedis</taxon>
        <taxon>Zoopagomycota</taxon>
        <taxon>Kickxellomycotina</taxon>
        <taxon>Kickxellomycetes</taxon>
        <taxon>Kickxellales</taxon>
        <taxon>Kickxellaceae</taxon>
        <taxon>Mycoemilia</taxon>
    </lineage>
</organism>
<accession>A0A9W8DXC3</accession>
<keyword evidence="11" id="KW-1185">Reference proteome</keyword>
<comment type="similarity">
    <text evidence="2">Belongs to the NPC2 family.</text>
</comment>
<gene>
    <name evidence="10" type="primary">NPC2</name>
    <name evidence="10" type="ORF">H4219_000087</name>
</gene>
<keyword evidence="6 8" id="KW-0732">Signal</keyword>
<dbReference type="Proteomes" id="UP001150538">
    <property type="component" value="Unassembled WGS sequence"/>
</dbReference>
<evidence type="ECO:0000256" key="8">
    <source>
        <dbReference type="SAM" id="SignalP"/>
    </source>
</evidence>
<dbReference type="PANTHER" id="PTHR11306">
    <property type="entry name" value="NIEMANN PICK TYPE C2 PROTEIN NPC2-RELATED"/>
    <property type="match status" value="1"/>
</dbReference>
<keyword evidence="5" id="KW-0813">Transport</keyword>